<proteinExistence type="predicted"/>
<comment type="caution">
    <text evidence="2">The sequence shown here is derived from an EMBL/GenBank/DDBJ whole genome shotgun (WGS) entry which is preliminary data.</text>
</comment>
<dbReference type="GO" id="GO:0035438">
    <property type="term" value="F:cyclic-di-GMP binding"/>
    <property type="evidence" value="ECO:0007669"/>
    <property type="project" value="InterPro"/>
</dbReference>
<feature type="domain" description="PilZ" evidence="1">
    <location>
        <begin position="3"/>
        <end position="90"/>
    </location>
</feature>
<dbReference type="Gene3D" id="2.40.10.220">
    <property type="entry name" value="predicted glycosyltransferase like domains"/>
    <property type="match status" value="1"/>
</dbReference>
<gene>
    <name evidence="2" type="ORF">JN12_02761</name>
</gene>
<dbReference type="EMBL" id="VLLN01000018">
    <property type="protein sequence ID" value="TWJ18000.1"/>
    <property type="molecule type" value="Genomic_DNA"/>
</dbReference>
<dbReference type="InterPro" id="IPR009875">
    <property type="entry name" value="PilZ_domain"/>
</dbReference>
<protein>
    <submittedName>
        <fullName evidence="2">PilZ domain-containing protein</fullName>
    </submittedName>
</protein>
<dbReference type="AlphaFoldDB" id="A0A562VJD6"/>
<dbReference type="RefSeq" id="WP_170241926.1">
    <property type="nucleotide sequence ID" value="NZ_VLLN01000018.1"/>
</dbReference>
<name>A0A562VJD6_9BACT</name>
<organism evidence="2 3">
    <name type="scientific">Geobacter argillaceus</name>
    <dbReference type="NCBI Taxonomy" id="345631"/>
    <lineage>
        <taxon>Bacteria</taxon>
        <taxon>Pseudomonadati</taxon>
        <taxon>Thermodesulfobacteriota</taxon>
        <taxon>Desulfuromonadia</taxon>
        <taxon>Geobacterales</taxon>
        <taxon>Geobacteraceae</taxon>
        <taxon>Geobacter</taxon>
    </lineage>
</organism>
<dbReference type="Proteomes" id="UP000319449">
    <property type="component" value="Unassembled WGS sequence"/>
</dbReference>
<reference evidence="2 3" key="1">
    <citation type="submission" date="2019-07" db="EMBL/GenBank/DDBJ databases">
        <title>Genomic Encyclopedia of Archaeal and Bacterial Type Strains, Phase II (KMG-II): from individual species to whole genera.</title>
        <authorList>
            <person name="Goeker M."/>
        </authorList>
    </citation>
    <scope>NUCLEOTIDE SEQUENCE [LARGE SCALE GENOMIC DNA]</scope>
    <source>
        <strain evidence="2 3">ATCC BAA-1139</strain>
    </source>
</reference>
<sequence length="115" mass="12471">MKKRQFERVDCRTTALITFQGRAFRGEVENLSLKGLFVKTDQQIDLNETVQVTVYFNGDSGDMSFGIDGKVVRCDEQGIGLSFQKIDTKSLVHTLNSGAGTSATPGTDCLACTAA</sequence>
<dbReference type="SUPFAM" id="SSF141371">
    <property type="entry name" value="PilZ domain-like"/>
    <property type="match status" value="1"/>
</dbReference>
<evidence type="ECO:0000259" key="1">
    <source>
        <dbReference type="Pfam" id="PF07238"/>
    </source>
</evidence>
<evidence type="ECO:0000313" key="2">
    <source>
        <dbReference type="EMBL" id="TWJ18000.1"/>
    </source>
</evidence>
<keyword evidence="3" id="KW-1185">Reference proteome</keyword>
<dbReference type="Pfam" id="PF07238">
    <property type="entry name" value="PilZ"/>
    <property type="match status" value="1"/>
</dbReference>
<evidence type="ECO:0000313" key="3">
    <source>
        <dbReference type="Proteomes" id="UP000319449"/>
    </source>
</evidence>
<accession>A0A562VJD6</accession>